<evidence type="ECO:0000259" key="11">
    <source>
        <dbReference type="PROSITE" id="PS51968"/>
    </source>
</evidence>
<reference evidence="12" key="2">
    <citation type="submission" date="2025-09" db="UniProtKB">
        <authorList>
            <consortium name="Ensembl"/>
        </authorList>
    </citation>
    <scope>IDENTIFICATION</scope>
</reference>
<keyword evidence="4" id="KW-0805">Transcription regulation</keyword>
<proteinExistence type="inferred from homology"/>
<evidence type="ECO:0000256" key="8">
    <source>
        <dbReference type="ARBA" id="ARBA00067531"/>
    </source>
</evidence>
<dbReference type="InterPro" id="IPR041418">
    <property type="entry name" value="SAM_3"/>
</dbReference>
<evidence type="ECO:0000256" key="2">
    <source>
        <dbReference type="ARBA" id="ARBA00010852"/>
    </source>
</evidence>
<evidence type="ECO:0000313" key="13">
    <source>
        <dbReference type="Proteomes" id="UP000694564"/>
    </source>
</evidence>
<comment type="subcellular location">
    <subcellularLocation>
        <location evidence="1 9">Nucleus</location>
    </subcellularLocation>
</comment>
<evidence type="ECO:0000256" key="3">
    <source>
        <dbReference type="ARBA" id="ARBA00022553"/>
    </source>
</evidence>
<dbReference type="InterPro" id="IPR007604">
    <property type="entry name" value="CP2"/>
</dbReference>
<dbReference type="SUPFAM" id="SSF47769">
    <property type="entry name" value="SAM/Pointed domain"/>
    <property type="match status" value="1"/>
</dbReference>
<evidence type="ECO:0000256" key="6">
    <source>
        <dbReference type="ARBA" id="ARBA00023163"/>
    </source>
</evidence>
<dbReference type="FunFam" id="1.10.150.50:FF:000036">
    <property type="entry name" value="upstream-binding protein 1 isoform X1"/>
    <property type="match status" value="1"/>
</dbReference>
<feature type="domain" description="Grh/CP2 DB" evidence="11">
    <location>
        <begin position="22"/>
        <end position="261"/>
    </location>
</feature>
<dbReference type="InterPro" id="IPR057520">
    <property type="entry name" value="GRHL1/CP2_C"/>
</dbReference>
<name>A0A8D2AN26_SCIVU</name>
<dbReference type="Pfam" id="PF25416">
    <property type="entry name" value="GRHL1_C"/>
    <property type="match status" value="1"/>
</dbReference>
<keyword evidence="6" id="KW-0804">Transcription</keyword>
<evidence type="ECO:0000256" key="4">
    <source>
        <dbReference type="ARBA" id="ARBA00023015"/>
    </source>
</evidence>
<dbReference type="GO" id="GO:0005634">
    <property type="term" value="C:nucleus"/>
    <property type="evidence" value="ECO:0007669"/>
    <property type="project" value="UniProtKB-SubCell"/>
</dbReference>
<keyword evidence="5 9" id="KW-0238">DNA-binding</keyword>
<feature type="compositionally biased region" description="Polar residues" evidence="10">
    <location>
        <begin position="230"/>
        <end position="278"/>
    </location>
</feature>
<dbReference type="GO" id="GO:0001228">
    <property type="term" value="F:DNA-binding transcription activator activity, RNA polymerase II-specific"/>
    <property type="evidence" value="ECO:0007669"/>
    <property type="project" value="TreeGrafter"/>
</dbReference>
<dbReference type="PANTHER" id="PTHR11037:SF13">
    <property type="entry name" value="UPSTREAM-BINDING PROTEIN 1"/>
    <property type="match status" value="1"/>
</dbReference>
<dbReference type="PROSITE" id="PS51968">
    <property type="entry name" value="GRH_CP2_DB"/>
    <property type="match status" value="1"/>
</dbReference>
<dbReference type="Proteomes" id="UP000694564">
    <property type="component" value="Chromosome 4"/>
</dbReference>
<dbReference type="Pfam" id="PF04516">
    <property type="entry name" value="CP2"/>
    <property type="match status" value="1"/>
</dbReference>
<feature type="compositionally biased region" description="Basic and acidic residues" evidence="10">
    <location>
        <begin position="203"/>
        <end position="227"/>
    </location>
</feature>
<dbReference type="Ensembl" id="ENSSVLT00005004727.1">
    <property type="protein sequence ID" value="ENSSVLP00005004300.1"/>
    <property type="gene ID" value="ENSSVLG00005003435.1"/>
</dbReference>
<feature type="compositionally biased region" description="Polar residues" evidence="10">
    <location>
        <begin position="286"/>
        <end position="298"/>
    </location>
</feature>
<dbReference type="GO" id="GO:0000978">
    <property type="term" value="F:RNA polymerase II cis-regulatory region sequence-specific DNA binding"/>
    <property type="evidence" value="ECO:0007669"/>
    <property type="project" value="TreeGrafter"/>
</dbReference>
<protein>
    <recommendedName>
        <fullName evidence="8">Upstream-binding protein 1</fullName>
    </recommendedName>
</protein>
<comment type="similarity">
    <text evidence="2">Belongs to the grh/CP2 family. CP2 subfamily.</text>
</comment>
<evidence type="ECO:0000256" key="10">
    <source>
        <dbReference type="SAM" id="MobiDB-lite"/>
    </source>
</evidence>
<keyword evidence="7 9" id="KW-0539">Nucleus</keyword>
<evidence type="ECO:0000256" key="5">
    <source>
        <dbReference type="ARBA" id="ARBA00023125"/>
    </source>
</evidence>
<evidence type="ECO:0000256" key="9">
    <source>
        <dbReference type="PROSITE-ProRule" id="PRU01313"/>
    </source>
</evidence>
<dbReference type="GeneTree" id="ENSGT00940000156148"/>
<dbReference type="Pfam" id="PF18016">
    <property type="entry name" value="SAM_3"/>
    <property type="match status" value="1"/>
</dbReference>
<feature type="region of interest" description="Disordered" evidence="10">
    <location>
        <begin position="198"/>
        <end position="298"/>
    </location>
</feature>
<dbReference type="AlphaFoldDB" id="A0A8D2AN26"/>
<evidence type="ECO:0000256" key="7">
    <source>
        <dbReference type="ARBA" id="ARBA00023242"/>
    </source>
</evidence>
<keyword evidence="3" id="KW-0597">Phosphoprotein</keyword>
<dbReference type="OrthoDB" id="9996779at2759"/>
<dbReference type="Gene3D" id="1.10.150.50">
    <property type="entry name" value="Transcription Factor, Ets-1"/>
    <property type="match status" value="1"/>
</dbReference>
<evidence type="ECO:0000256" key="1">
    <source>
        <dbReference type="ARBA" id="ARBA00004123"/>
    </source>
</evidence>
<organism evidence="12 13">
    <name type="scientific">Sciurus vulgaris</name>
    <name type="common">Eurasian red squirrel</name>
    <dbReference type="NCBI Taxonomy" id="55149"/>
    <lineage>
        <taxon>Eukaryota</taxon>
        <taxon>Metazoa</taxon>
        <taxon>Chordata</taxon>
        <taxon>Craniata</taxon>
        <taxon>Vertebrata</taxon>
        <taxon>Euteleostomi</taxon>
        <taxon>Mammalia</taxon>
        <taxon>Eutheria</taxon>
        <taxon>Euarchontoglires</taxon>
        <taxon>Glires</taxon>
        <taxon>Rodentia</taxon>
        <taxon>Sciuromorpha</taxon>
        <taxon>Sciuridae</taxon>
        <taxon>Sciurinae</taxon>
        <taxon>Sciurini</taxon>
        <taxon>Sciurus</taxon>
    </lineage>
</organism>
<accession>A0A8D2AN26</accession>
<evidence type="ECO:0000313" key="12">
    <source>
        <dbReference type="Ensembl" id="ENSSVLP00005004300.1"/>
    </source>
</evidence>
<dbReference type="PANTHER" id="PTHR11037">
    <property type="entry name" value="TRANSCRIPTION FACTOR CP2"/>
    <property type="match status" value="1"/>
</dbReference>
<sequence length="466" mass="52361">MAWVLKMDEVIESGLVRDFHASLSGVWQELGAGAYSMSDVLALPIFKQEDPSLPLDAEIRMLDNRKMGDMPEISGKLVKSIIRAVFHDRRLQHTEHQQLEGWKWNRPGDRLLDLDIPMSVGIFDRRTIPSRLNVVEFLWDPAKRTSAFIQLHCISTEFTPRKHGGEKGVPFRIQVDAFKQNKNGEYTDHLHSASCQIKVFKPKGADRKQKTDREKMEKRTAHDKEKYQPSYDTECSQCSPWPHTPTTYANNSPSPAPTFTSSQQSTCSVPDSNSSPNQGDGVLQASGEQIQPSDTTQETQQWLLKNRFSSYTRLFSNFSGADLLKLTKEDLVQICGAANGIRLYNSLKSRAVRPCLTTYVCQEQPSSAALQAQRQAAGSGGENGSGTPYIYHAIYLKEMVASEVARKLALVFNIPLHQINQVYRQGPTGIHILVSDQMVQNFQDESCFLFSTVKAENNDGIHIILK</sequence>
<dbReference type="InterPro" id="IPR040167">
    <property type="entry name" value="TF_CP2-like"/>
</dbReference>
<keyword evidence="13" id="KW-1185">Reference proteome</keyword>
<reference evidence="12" key="1">
    <citation type="submission" date="2025-08" db="UniProtKB">
        <authorList>
            <consortium name="Ensembl"/>
        </authorList>
    </citation>
    <scope>IDENTIFICATION</scope>
</reference>
<dbReference type="InterPro" id="IPR013761">
    <property type="entry name" value="SAM/pointed_sf"/>
</dbReference>